<dbReference type="NCBIfam" id="TIGR01730">
    <property type="entry name" value="RND_mfp"/>
    <property type="match status" value="1"/>
</dbReference>
<comment type="similarity">
    <text evidence="1">Belongs to the membrane fusion protein (MFP) (TC 8.A.1) family.</text>
</comment>
<dbReference type="EMBL" id="JADMKS010000002">
    <property type="protein sequence ID" value="MBF6635959.1"/>
    <property type="molecule type" value="Genomic_DNA"/>
</dbReference>
<dbReference type="GO" id="GO:1990281">
    <property type="term" value="C:efflux pump complex"/>
    <property type="evidence" value="ECO:0007669"/>
    <property type="project" value="TreeGrafter"/>
</dbReference>
<accession>A0AA40X0G5</accession>
<organism evidence="4 5">
    <name type="scientific">Rouxiella silvae</name>
    <dbReference type="NCBI Taxonomy" id="1646373"/>
    <lineage>
        <taxon>Bacteria</taxon>
        <taxon>Pseudomonadati</taxon>
        <taxon>Pseudomonadota</taxon>
        <taxon>Gammaproteobacteria</taxon>
        <taxon>Enterobacterales</taxon>
        <taxon>Yersiniaceae</taxon>
        <taxon>Rouxiella</taxon>
    </lineage>
</organism>
<dbReference type="Gene3D" id="2.40.30.170">
    <property type="match status" value="1"/>
</dbReference>
<dbReference type="AlphaFoldDB" id="A0AA40X0G5"/>
<dbReference type="Pfam" id="PF25954">
    <property type="entry name" value="Beta-barrel_RND_2"/>
    <property type="match status" value="1"/>
</dbReference>
<reference evidence="4" key="2">
    <citation type="submission" date="2022-09" db="EMBL/GenBank/DDBJ databases">
        <title>Rouxiella aceris sp. nov., isolated from tree sap and emended description of the genus Rhouxiella.</title>
        <authorList>
            <person name="Kim I.S."/>
        </authorList>
    </citation>
    <scope>NUCLEOTIDE SEQUENCE</scope>
    <source>
        <strain evidence="4">SAP-2</strain>
    </source>
</reference>
<reference evidence="4" key="1">
    <citation type="submission" date="2020-11" db="EMBL/GenBank/DDBJ databases">
        <authorList>
            <person name="Lee S.D."/>
        </authorList>
    </citation>
    <scope>NUCLEOTIDE SEQUENCE</scope>
    <source>
        <strain evidence="4">SAP-2</strain>
    </source>
</reference>
<dbReference type="RefSeq" id="WP_194977583.1">
    <property type="nucleotide sequence ID" value="NZ_JADMKS010000002.1"/>
</dbReference>
<evidence type="ECO:0000256" key="1">
    <source>
        <dbReference type="ARBA" id="ARBA00009477"/>
    </source>
</evidence>
<evidence type="ECO:0000259" key="2">
    <source>
        <dbReference type="Pfam" id="PF25917"/>
    </source>
</evidence>
<dbReference type="GO" id="GO:0015562">
    <property type="term" value="F:efflux transmembrane transporter activity"/>
    <property type="evidence" value="ECO:0007669"/>
    <property type="project" value="TreeGrafter"/>
</dbReference>
<evidence type="ECO:0000313" key="5">
    <source>
        <dbReference type="Proteomes" id="UP000705283"/>
    </source>
</evidence>
<feature type="domain" description="CusB-like beta-barrel" evidence="3">
    <location>
        <begin position="229"/>
        <end position="296"/>
    </location>
</feature>
<dbReference type="Proteomes" id="UP000705283">
    <property type="component" value="Unassembled WGS sequence"/>
</dbReference>
<dbReference type="Gene3D" id="2.40.420.20">
    <property type="match status" value="1"/>
</dbReference>
<dbReference type="Gene3D" id="2.40.50.100">
    <property type="match status" value="1"/>
</dbReference>
<dbReference type="Pfam" id="PF25917">
    <property type="entry name" value="BSH_RND"/>
    <property type="match status" value="1"/>
</dbReference>
<comment type="caution">
    <text evidence="4">The sequence shown here is derived from an EMBL/GenBank/DDBJ whole genome shotgun (WGS) entry which is preliminary data.</text>
</comment>
<dbReference type="PANTHER" id="PTHR30469:SF15">
    <property type="entry name" value="HLYD FAMILY OF SECRETION PROTEINS"/>
    <property type="match status" value="1"/>
</dbReference>
<evidence type="ECO:0000313" key="4">
    <source>
        <dbReference type="EMBL" id="MBF6635959.1"/>
    </source>
</evidence>
<sequence length="380" mass="40785">MTDTFTHFARHALGHVISSCKLTHCIIACLFCLFCLGLSGCGDKTQKKAALPRPVRNVVAPQFSFSTSFTQTGEIRAHDELTLGFRLDGRLLNRKVDVADQVSRGQLLASLESQASENQLSSARADLLSARVAERMSASNLRRMRMLMPAGAIARVQLDNAMSEWQSAASRLQSSENTLKNAQDTLSWTRLVSPADGVITQVSASVGQVVSAGQTVVTLAESGQRDAVFDLSQAQVAALKDSATFSVSLLSEPAVKTLGILRDVSPQADPQTRTWRARVTLENPPAAMVLGASVQGALPAVGQRTLRLPASALTQADGHPGVFVVNPRSLRLERRRVVVERFSLSDIYILSGVTPGEIVVTAGVSKLRDGERVSLGDRAE</sequence>
<proteinExistence type="inferred from homology"/>
<dbReference type="InterPro" id="IPR058625">
    <property type="entry name" value="MdtA-like_BSH"/>
</dbReference>
<gene>
    <name evidence="4" type="ORF">ITX54_04680</name>
</gene>
<dbReference type="SUPFAM" id="SSF111369">
    <property type="entry name" value="HlyD-like secretion proteins"/>
    <property type="match status" value="1"/>
</dbReference>
<name>A0AA40X0G5_9GAMM</name>
<protein>
    <submittedName>
        <fullName evidence="4">Efflux RND transporter periplasmic adaptor subunit</fullName>
    </submittedName>
</protein>
<dbReference type="PANTHER" id="PTHR30469">
    <property type="entry name" value="MULTIDRUG RESISTANCE PROTEIN MDTA"/>
    <property type="match status" value="1"/>
</dbReference>
<dbReference type="Gene3D" id="1.10.287.470">
    <property type="entry name" value="Helix hairpin bin"/>
    <property type="match status" value="1"/>
</dbReference>
<evidence type="ECO:0000259" key="3">
    <source>
        <dbReference type="Pfam" id="PF25954"/>
    </source>
</evidence>
<dbReference type="InterPro" id="IPR058792">
    <property type="entry name" value="Beta-barrel_RND_2"/>
</dbReference>
<dbReference type="InterPro" id="IPR006143">
    <property type="entry name" value="RND_pump_MFP"/>
</dbReference>
<feature type="domain" description="Multidrug resistance protein MdtA-like barrel-sandwich hybrid" evidence="2">
    <location>
        <begin position="83"/>
        <end position="216"/>
    </location>
</feature>